<dbReference type="InterPro" id="IPR050591">
    <property type="entry name" value="GSK-3"/>
</dbReference>
<keyword evidence="5" id="KW-0418">Kinase</keyword>
<dbReference type="PANTHER" id="PTHR24057:SF0">
    <property type="entry name" value="PROTEIN KINASE SHAGGY-RELATED"/>
    <property type="match status" value="1"/>
</dbReference>
<proteinExistence type="inferred from homology"/>
<dbReference type="GO" id="GO:0030154">
    <property type="term" value="P:cell differentiation"/>
    <property type="evidence" value="ECO:0007669"/>
    <property type="project" value="TreeGrafter"/>
</dbReference>
<dbReference type="GO" id="GO:0005634">
    <property type="term" value="C:nucleus"/>
    <property type="evidence" value="ECO:0007669"/>
    <property type="project" value="TreeGrafter"/>
</dbReference>
<comment type="caution">
    <text evidence="8">The sequence shown here is derived from an EMBL/GenBank/DDBJ whole genome shotgun (WGS) entry which is preliminary data.</text>
</comment>
<dbReference type="GO" id="GO:0005524">
    <property type="term" value="F:ATP binding"/>
    <property type="evidence" value="ECO:0007669"/>
    <property type="project" value="UniProtKB-KW"/>
</dbReference>
<sequence length="231" mass="25622">MSVIKKIDVWSVGCVISELFLTTPLFQGERSVDQLVEIIKVLGTPTRREIAAMNPNYTYSNFPTVKPLSWSAVFEGITYDSQVVPNDAIDLLSKFLIFTPSERLTAFDALAHPYFDELRSPDLEFGPNLFNFTQDEIEVASKRKVLHTILPKEYWEQFGIQSNKDTTGGSGSFANSTLSANTNGDVKATAKGSTSTASSVNADQQYVLSRVQEIAEERQLVQPTKSSPQKN</sequence>
<dbReference type="InterPro" id="IPR011009">
    <property type="entry name" value="Kinase-like_dom_sf"/>
</dbReference>
<accession>X6NR76</accession>
<dbReference type="PROSITE" id="PS50011">
    <property type="entry name" value="PROTEIN_KINASE_DOM"/>
    <property type="match status" value="1"/>
</dbReference>
<name>X6NR76_RETFI</name>
<dbReference type="SUPFAM" id="SSF56112">
    <property type="entry name" value="Protein kinase-like (PK-like)"/>
    <property type="match status" value="1"/>
</dbReference>
<dbReference type="Proteomes" id="UP000023152">
    <property type="component" value="Unassembled WGS sequence"/>
</dbReference>
<keyword evidence="6" id="KW-0067">ATP-binding</keyword>
<keyword evidence="2" id="KW-0723">Serine/threonine-protein kinase</keyword>
<keyword evidence="9" id="KW-1185">Reference proteome</keyword>
<feature type="domain" description="Protein kinase" evidence="7">
    <location>
        <begin position="1"/>
        <end position="115"/>
    </location>
</feature>
<gene>
    <name evidence="8" type="ORF">RFI_08620</name>
</gene>
<dbReference type="GO" id="GO:0005737">
    <property type="term" value="C:cytoplasm"/>
    <property type="evidence" value="ECO:0007669"/>
    <property type="project" value="TreeGrafter"/>
</dbReference>
<evidence type="ECO:0000256" key="5">
    <source>
        <dbReference type="ARBA" id="ARBA00022777"/>
    </source>
</evidence>
<evidence type="ECO:0000256" key="6">
    <source>
        <dbReference type="ARBA" id="ARBA00022840"/>
    </source>
</evidence>
<protein>
    <recommendedName>
        <fullName evidence="7">Protein kinase domain-containing protein</fullName>
    </recommendedName>
</protein>
<evidence type="ECO:0000256" key="4">
    <source>
        <dbReference type="ARBA" id="ARBA00022741"/>
    </source>
</evidence>
<dbReference type="OrthoDB" id="272141at2759"/>
<dbReference type="Pfam" id="PF00069">
    <property type="entry name" value="Pkinase"/>
    <property type="match status" value="1"/>
</dbReference>
<evidence type="ECO:0000256" key="2">
    <source>
        <dbReference type="ARBA" id="ARBA00022527"/>
    </source>
</evidence>
<dbReference type="PANTHER" id="PTHR24057">
    <property type="entry name" value="GLYCOGEN SYNTHASE KINASE-3 ALPHA"/>
    <property type="match status" value="1"/>
</dbReference>
<dbReference type="AlphaFoldDB" id="X6NR76"/>
<organism evidence="8 9">
    <name type="scientific">Reticulomyxa filosa</name>
    <dbReference type="NCBI Taxonomy" id="46433"/>
    <lineage>
        <taxon>Eukaryota</taxon>
        <taxon>Sar</taxon>
        <taxon>Rhizaria</taxon>
        <taxon>Retaria</taxon>
        <taxon>Foraminifera</taxon>
        <taxon>Monothalamids</taxon>
        <taxon>Reticulomyxidae</taxon>
        <taxon>Reticulomyxa</taxon>
    </lineage>
</organism>
<dbReference type="GO" id="GO:0007165">
    <property type="term" value="P:signal transduction"/>
    <property type="evidence" value="ECO:0007669"/>
    <property type="project" value="TreeGrafter"/>
</dbReference>
<evidence type="ECO:0000313" key="8">
    <source>
        <dbReference type="EMBL" id="ETO28511.1"/>
    </source>
</evidence>
<dbReference type="GO" id="GO:0004674">
    <property type="term" value="F:protein serine/threonine kinase activity"/>
    <property type="evidence" value="ECO:0007669"/>
    <property type="project" value="UniProtKB-KW"/>
</dbReference>
<dbReference type="Gene3D" id="1.10.510.10">
    <property type="entry name" value="Transferase(Phosphotransferase) domain 1"/>
    <property type="match status" value="1"/>
</dbReference>
<comment type="similarity">
    <text evidence="1">Belongs to the protein kinase superfamily. CMGC Ser/Thr protein kinase family. GSK-3 subfamily.</text>
</comment>
<reference evidence="8 9" key="1">
    <citation type="journal article" date="2013" name="Curr. Biol.">
        <title>The Genome of the Foraminiferan Reticulomyxa filosa.</title>
        <authorList>
            <person name="Glockner G."/>
            <person name="Hulsmann N."/>
            <person name="Schleicher M."/>
            <person name="Noegel A.A."/>
            <person name="Eichinger L."/>
            <person name="Gallinger C."/>
            <person name="Pawlowski J."/>
            <person name="Sierra R."/>
            <person name="Euteneuer U."/>
            <person name="Pillet L."/>
            <person name="Moustafa A."/>
            <person name="Platzer M."/>
            <person name="Groth M."/>
            <person name="Szafranski K."/>
            <person name="Schliwa M."/>
        </authorList>
    </citation>
    <scope>NUCLEOTIDE SEQUENCE [LARGE SCALE GENOMIC DNA]</scope>
</reference>
<keyword evidence="4" id="KW-0547">Nucleotide-binding</keyword>
<dbReference type="InterPro" id="IPR000719">
    <property type="entry name" value="Prot_kinase_dom"/>
</dbReference>
<evidence type="ECO:0000256" key="3">
    <source>
        <dbReference type="ARBA" id="ARBA00022679"/>
    </source>
</evidence>
<evidence type="ECO:0000313" key="9">
    <source>
        <dbReference type="Proteomes" id="UP000023152"/>
    </source>
</evidence>
<evidence type="ECO:0000256" key="1">
    <source>
        <dbReference type="ARBA" id="ARBA00005527"/>
    </source>
</evidence>
<evidence type="ECO:0000259" key="7">
    <source>
        <dbReference type="PROSITE" id="PS50011"/>
    </source>
</evidence>
<keyword evidence="3" id="KW-0808">Transferase</keyword>
<dbReference type="EMBL" id="ASPP01006632">
    <property type="protein sequence ID" value="ETO28511.1"/>
    <property type="molecule type" value="Genomic_DNA"/>
</dbReference>